<comment type="caution">
    <text evidence="3">The sequence shown here is derived from an EMBL/GenBank/DDBJ whole genome shotgun (WGS) entry which is preliminary data.</text>
</comment>
<keyword evidence="2" id="KW-0472">Membrane</keyword>
<dbReference type="Proteomes" id="UP001501476">
    <property type="component" value="Unassembled WGS sequence"/>
</dbReference>
<gene>
    <name evidence="3" type="ORF">GCM10008964_07620</name>
</gene>
<keyword evidence="4" id="KW-1185">Reference proteome</keyword>
<evidence type="ECO:0000256" key="2">
    <source>
        <dbReference type="SAM" id="Phobius"/>
    </source>
</evidence>
<organism evidence="3 4">
    <name type="scientific">Methylophaga marina</name>
    <dbReference type="NCBI Taxonomy" id="45495"/>
    <lineage>
        <taxon>Bacteria</taxon>
        <taxon>Pseudomonadati</taxon>
        <taxon>Pseudomonadota</taxon>
        <taxon>Gammaproteobacteria</taxon>
        <taxon>Thiotrichales</taxon>
        <taxon>Piscirickettsiaceae</taxon>
        <taxon>Methylophaga</taxon>
    </lineage>
</organism>
<sequence>MMTVTLSVYALARGLNGVISVAQGTEVSIEPMGVGLTLAPGQILDPLNDLIEQFSSVLLAASASLGIQQIILFLSDQAFLRIAIATLALIAAASYFLAKTSQQHTPVFLKTVLFLSILRLLIPVSVMASATVHELLASQREEAVIVLEQTQNEVETLSEQQQKKSKGWFNSLKGQLDIEAKLQQVREQADRAVKAAVYLLAEFVLLMLFIPLLTLWLLFKFTVHVYQIKF</sequence>
<feature type="transmembrane region" description="Helical" evidence="2">
    <location>
        <begin position="113"/>
        <end position="132"/>
    </location>
</feature>
<accession>A0ABP3CYF5</accession>
<evidence type="ECO:0000313" key="3">
    <source>
        <dbReference type="EMBL" id="GAA0218517.1"/>
    </source>
</evidence>
<feature type="coiled-coil region" evidence="1">
    <location>
        <begin position="140"/>
        <end position="167"/>
    </location>
</feature>
<keyword evidence="2" id="KW-1133">Transmembrane helix</keyword>
<evidence type="ECO:0000256" key="1">
    <source>
        <dbReference type="SAM" id="Coils"/>
    </source>
</evidence>
<proteinExistence type="predicted"/>
<keyword evidence="1" id="KW-0175">Coiled coil</keyword>
<reference evidence="4" key="1">
    <citation type="journal article" date="2019" name="Int. J. Syst. Evol. Microbiol.">
        <title>The Global Catalogue of Microorganisms (GCM) 10K type strain sequencing project: providing services to taxonomists for standard genome sequencing and annotation.</title>
        <authorList>
            <consortium name="The Broad Institute Genomics Platform"/>
            <consortium name="The Broad Institute Genome Sequencing Center for Infectious Disease"/>
            <person name="Wu L."/>
            <person name="Ma J."/>
        </authorList>
    </citation>
    <scope>NUCLEOTIDE SEQUENCE [LARGE SCALE GENOMIC DNA]</scope>
    <source>
        <strain evidence="4">JCM 6886</strain>
    </source>
</reference>
<dbReference type="EMBL" id="BAAADG010000003">
    <property type="protein sequence ID" value="GAA0218517.1"/>
    <property type="molecule type" value="Genomic_DNA"/>
</dbReference>
<feature type="transmembrane region" description="Helical" evidence="2">
    <location>
        <begin position="79"/>
        <end position="98"/>
    </location>
</feature>
<keyword evidence="2" id="KW-0812">Transmembrane</keyword>
<feature type="transmembrane region" description="Helical" evidence="2">
    <location>
        <begin position="196"/>
        <end position="219"/>
    </location>
</feature>
<name>A0ABP3CYF5_9GAMM</name>
<evidence type="ECO:0000313" key="4">
    <source>
        <dbReference type="Proteomes" id="UP001501476"/>
    </source>
</evidence>
<protein>
    <submittedName>
        <fullName evidence="3">Uncharacterized protein</fullName>
    </submittedName>
</protein>